<dbReference type="Gene3D" id="3.40.50.300">
    <property type="entry name" value="P-loop containing nucleotide triphosphate hydrolases"/>
    <property type="match status" value="1"/>
</dbReference>
<evidence type="ECO:0000256" key="1">
    <source>
        <dbReference type="ARBA" id="ARBA00005417"/>
    </source>
</evidence>
<comment type="similarity">
    <text evidence="1">Belongs to the ABC transporter superfamily.</text>
</comment>
<protein>
    <submittedName>
        <fullName evidence="7">ABC transporter ATP-binding protein</fullName>
    </submittedName>
</protein>
<evidence type="ECO:0000256" key="4">
    <source>
        <dbReference type="ARBA" id="ARBA00022840"/>
    </source>
</evidence>
<evidence type="ECO:0000256" key="5">
    <source>
        <dbReference type="ARBA" id="ARBA00022970"/>
    </source>
</evidence>
<proteinExistence type="inferred from homology"/>
<dbReference type="CDD" id="cd03224">
    <property type="entry name" value="ABC_TM1139_LivF_branched"/>
    <property type="match status" value="1"/>
</dbReference>
<accession>A0ABT4U6C7</accession>
<evidence type="ECO:0000259" key="6">
    <source>
        <dbReference type="PROSITE" id="PS50893"/>
    </source>
</evidence>
<evidence type="ECO:0000256" key="2">
    <source>
        <dbReference type="ARBA" id="ARBA00022448"/>
    </source>
</evidence>
<keyword evidence="5" id="KW-0029">Amino-acid transport</keyword>
<dbReference type="PANTHER" id="PTHR43820:SF4">
    <property type="entry name" value="HIGH-AFFINITY BRANCHED-CHAIN AMINO ACID TRANSPORT ATP-BINDING PROTEIN LIVF"/>
    <property type="match status" value="1"/>
</dbReference>
<organism evidence="7 8">
    <name type="scientific">Nocardiopsis endophytica</name>
    <dbReference type="NCBI Taxonomy" id="3018445"/>
    <lineage>
        <taxon>Bacteria</taxon>
        <taxon>Bacillati</taxon>
        <taxon>Actinomycetota</taxon>
        <taxon>Actinomycetes</taxon>
        <taxon>Streptosporangiales</taxon>
        <taxon>Nocardiopsidaceae</taxon>
        <taxon>Nocardiopsis</taxon>
    </lineage>
</organism>
<dbReference type="EMBL" id="JAQFWQ010000046">
    <property type="protein sequence ID" value="MDA2812286.1"/>
    <property type="molecule type" value="Genomic_DNA"/>
</dbReference>
<keyword evidence="3" id="KW-0547">Nucleotide-binding</keyword>
<evidence type="ECO:0000313" key="8">
    <source>
        <dbReference type="Proteomes" id="UP001527866"/>
    </source>
</evidence>
<keyword evidence="8" id="KW-1185">Reference proteome</keyword>
<keyword evidence="4 7" id="KW-0067">ATP-binding</keyword>
<gene>
    <name evidence="7" type="ORF">O4J56_16715</name>
</gene>
<dbReference type="InterPro" id="IPR003439">
    <property type="entry name" value="ABC_transporter-like_ATP-bd"/>
</dbReference>
<dbReference type="InterPro" id="IPR052156">
    <property type="entry name" value="BCAA_Transport_ATP-bd_LivF"/>
</dbReference>
<dbReference type="PROSITE" id="PS50893">
    <property type="entry name" value="ABC_TRANSPORTER_2"/>
    <property type="match status" value="1"/>
</dbReference>
<reference evidence="7 8" key="1">
    <citation type="submission" date="2023-01" db="EMBL/GenBank/DDBJ databases">
        <title>Draft genome sequence of Nocardiopsis sp. RSe5-2 isolated from halophytes.</title>
        <authorList>
            <person name="Duangmal K."/>
            <person name="Chantavorakit T."/>
        </authorList>
    </citation>
    <scope>NUCLEOTIDE SEQUENCE [LARGE SCALE GENOMIC DNA]</scope>
    <source>
        <strain evidence="7 8">RSe5-2</strain>
    </source>
</reference>
<dbReference type="SUPFAM" id="SSF52540">
    <property type="entry name" value="P-loop containing nucleoside triphosphate hydrolases"/>
    <property type="match status" value="1"/>
</dbReference>
<evidence type="ECO:0000313" key="7">
    <source>
        <dbReference type="EMBL" id="MDA2812286.1"/>
    </source>
</evidence>
<keyword evidence="2" id="KW-0813">Transport</keyword>
<dbReference type="Pfam" id="PF00005">
    <property type="entry name" value="ABC_tran"/>
    <property type="match status" value="1"/>
</dbReference>
<dbReference type="Proteomes" id="UP001527866">
    <property type="component" value="Unassembled WGS sequence"/>
</dbReference>
<dbReference type="PANTHER" id="PTHR43820">
    <property type="entry name" value="HIGH-AFFINITY BRANCHED-CHAIN AMINO ACID TRANSPORT ATP-BINDING PROTEIN LIVF"/>
    <property type="match status" value="1"/>
</dbReference>
<dbReference type="InterPro" id="IPR027417">
    <property type="entry name" value="P-loop_NTPase"/>
</dbReference>
<evidence type="ECO:0000256" key="3">
    <source>
        <dbReference type="ARBA" id="ARBA00022741"/>
    </source>
</evidence>
<dbReference type="InterPro" id="IPR003593">
    <property type="entry name" value="AAA+_ATPase"/>
</dbReference>
<dbReference type="PROSITE" id="PS00211">
    <property type="entry name" value="ABC_TRANSPORTER_1"/>
    <property type="match status" value="1"/>
</dbReference>
<dbReference type="RefSeq" id="WP_270686797.1">
    <property type="nucleotide sequence ID" value="NZ_JAQFWQ010000046.1"/>
</dbReference>
<name>A0ABT4U6C7_9ACTN</name>
<feature type="domain" description="ABC transporter" evidence="6">
    <location>
        <begin position="7"/>
        <end position="240"/>
    </location>
</feature>
<dbReference type="InterPro" id="IPR017871">
    <property type="entry name" value="ABC_transporter-like_CS"/>
</dbReference>
<comment type="caution">
    <text evidence="7">The sequence shown here is derived from an EMBL/GenBank/DDBJ whole genome shotgun (WGS) entry which is preliminary data.</text>
</comment>
<dbReference type="GO" id="GO:0005524">
    <property type="term" value="F:ATP binding"/>
    <property type="evidence" value="ECO:0007669"/>
    <property type="project" value="UniProtKB-KW"/>
</dbReference>
<dbReference type="SMART" id="SM00382">
    <property type="entry name" value="AAA"/>
    <property type="match status" value="1"/>
</dbReference>
<sequence length="240" mass="25193">MAADPALRTEGLTVHYGAVRALDAVDLEVAPGALHAVLGANGAGKTTFLRAASGLHPPRSGRVLLFGEDVTGAPAEELVRRGLLHVPEGGGVLTELTVEENLRLGGLVRRGRAARAAALGEVYDLFAPLRERRTRSASSLSGGERQMLAIGRALMAGPRVVLLDEPSLGLAPLITRRIMHLLQDLRSRTGLTVVLVEQNARTALRAADRAHVLDQGAVAAEGPSADLLGDPRVRAAYLGL</sequence>